<dbReference type="InterPro" id="IPR049312">
    <property type="entry name" value="GIDA_C_N"/>
</dbReference>
<feature type="binding site" evidence="12">
    <location>
        <position position="181"/>
    </location>
    <ligand>
        <name>FAD</name>
        <dbReference type="ChEBI" id="CHEBI:57692"/>
    </ligand>
</feature>
<evidence type="ECO:0000256" key="1">
    <source>
        <dbReference type="ARBA" id="ARBA00001974"/>
    </source>
</evidence>
<comment type="cofactor">
    <cofactor evidence="1 12">
        <name>FAD</name>
        <dbReference type="ChEBI" id="CHEBI:57692"/>
    </cofactor>
</comment>
<dbReference type="Gene3D" id="3.50.50.60">
    <property type="entry name" value="FAD/NAD(P)-binding domain"/>
    <property type="match status" value="2"/>
</dbReference>
<dbReference type="FunFam" id="3.50.50.60:FF:000010">
    <property type="entry name" value="tRNA uridine 5-carboxymethylaminomethyl modification enzyme MnmG"/>
    <property type="match status" value="1"/>
</dbReference>
<evidence type="ECO:0000256" key="8">
    <source>
        <dbReference type="ARBA" id="ARBA00022827"/>
    </source>
</evidence>
<evidence type="ECO:0000256" key="5">
    <source>
        <dbReference type="ARBA" id="ARBA00022490"/>
    </source>
</evidence>
<comment type="similarity">
    <text evidence="3 12">Belongs to the MnmG family.</text>
</comment>
<evidence type="ECO:0000259" key="14">
    <source>
        <dbReference type="SMART" id="SM01228"/>
    </source>
</evidence>
<evidence type="ECO:0000256" key="12">
    <source>
        <dbReference type="HAMAP-Rule" id="MF_00129"/>
    </source>
</evidence>
<keyword evidence="5 12" id="KW-0963">Cytoplasm</keyword>
<evidence type="ECO:0000313" key="15">
    <source>
        <dbReference type="EMBL" id="AEB41426.1"/>
    </source>
</evidence>
<feature type="binding site" evidence="12">
    <location>
        <begin position="274"/>
        <end position="288"/>
    </location>
    <ligand>
        <name>NAD(+)</name>
        <dbReference type="ChEBI" id="CHEBI:57540"/>
    </ligand>
</feature>
<dbReference type="InterPro" id="IPR036188">
    <property type="entry name" value="FAD/NAD-bd_sf"/>
</dbReference>
<dbReference type="Gene3D" id="1.10.10.1800">
    <property type="entry name" value="tRNA uridine 5-carboxymethylaminomethyl modification enzyme MnmG/GidA"/>
    <property type="match status" value="1"/>
</dbReference>
<evidence type="ECO:0000256" key="3">
    <source>
        <dbReference type="ARBA" id="ARBA00007653"/>
    </source>
</evidence>
<dbReference type="GO" id="GO:0002098">
    <property type="term" value="P:tRNA wobble uridine modification"/>
    <property type="evidence" value="ECO:0007669"/>
    <property type="project" value="InterPro"/>
</dbReference>
<proteinExistence type="inferred from homology"/>
<feature type="binding site" evidence="12">
    <location>
        <begin position="14"/>
        <end position="19"/>
    </location>
    <ligand>
        <name>FAD</name>
        <dbReference type="ChEBI" id="CHEBI:57692"/>
    </ligand>
</feature>
<comment type="subcellular location">
    <subcellularLocation>
        <location evidence="12">Cytoplasm</location>
    </subcellularLocation>
</comment>
<dbReference type="FunFam" id="3.50.50.60:FF:000002">
    <property type="entry name" value="tRNA uridine 5-carboxymethylaminomethyl modification enzyme MnmG"/>
    <property type="match status" value="1"/>
</dbReference>
<dbReference type="SUPFAM" id="SSF51905">
    <property type="entry name" value="FAD/NAD(P)-binding domain"/>
    <property type="match status" value="1"/>
</dbReference>
<dbReference type="Pfam" id="PF01134">
    <property type="entry name" value="GIDA"/>
    <property type="match status" value="1"/>
</dbReference>
<dbReference type="InterPro" id="IPR044920">
    <property type="entry name" value="MnmG_C_subdom_sf"/>
</dbReference>
<keyword evidence="6 12" id="KW-0285">Flavoprotein</keyword>
<protein>
    <recommendedName>
        <fullName evidence="4 12">tRNA uridine 5-carboxymethylaminomethyl modification enzyme MnmG</fullName>
    </recommendedName>
    <alternativeName>
        <fullName evidence="11 12">Glucose-inhibited division protein A</fullName>
    </alternativeName>
</protein>
<dbReference type="InterPro" id="IPR002218">
    <property type="entry name" value="MnmG-rel"/>
</dbReference>
<dbReference type="FunFam" id="1.10.150.570:FF:000001">
    <property type="entry name" value="tRNA uridine 5-carboxymethylaminomethyl modification enzyme MnmG"/>
    <property type="match status" value="1"/>
</dbReference>
<dbReference type="SMART" id="SM01228">
    <property type="entry name" value="GIDA_assoc_3"/>
    <property type="match status" value="1"/>
</dbReference>
<dbReference type="KEGG" id="cpm:G5S_0431"/>
<dbReference type="Gene3D" id="1.10.150.570">
    <property type="entry name" value="GidA associated domain, C-terminal subdomain"/>
    <property type="match status" value="1"/>
</dbReference>
<evidence type="ECO:0000256" key="2">
    <source>
        <dbReference type="ARBA" id="ARBA00003717"/>
    </source>
</evidence>
<feature type="binding site" evidence="12">
    <location>
        <position position="126"/>
    </location>
    <ligand>
        <name>FAD</name>
        <dbReference type="ChEBI" id="CHEBI:57692"/>
    </ligand>
</feature>
<dbReference type="InterPro" id="IPR004416">
    <property type="entry name" value="MnmG"/>
</dbReference>
<dbReference type="Proteomes" id="UP000008305">
    <property type="component" value="Chromosome"/>
</dbReference>
<reference evidence="15 16" key="1">
    <citation type="journal article" date="2011" name="J. Bacteriol.">
        <title>Genome sequence of the obligate intracellular animal pathogen Chlamydia pecorum E58.</title>
        <authorList>
            <person name="Mojica S."/>
            <person name="Huot Creasy H."/>
            <person name="Daugherty S."/>
            <person name="Read T.D."/>
            <person name="Kim T."/>
            <person name="Kaltenboeck B."/>
            <person name="Bavoil P."/>
            <person name="Myers G.S."/>
        </authorList>
    </citation>
    <scope>NUCLEOTIDE SEQUENCE [LARGE SCALE GENOMIC DNA]</scope>
    <source>
        <strain evidence="15 16">E58</strain>
    </source>
</reference>
<evidence type="ECO:0000256" key="7">
    <source>
        <dbReference type="ARBA" id="ARBA00022694"/>
    </source>
</evidence>
<keyword evidence="13" id="KW-0175">Coiled coil</keyword>
<accession>A0AA34RCX3</accession>
<dbReference type="GO" id="GO:0050660">
    <property type="term" value="F:flavin adenine dinucleotide binding"/>
    <property type="evidence" value="ECO:0007669"/>
    <property type="project" value="UniProtKB-UniRule"/>
</dbReference>
<evidence type="ECO:0000256" key="11">
    <source>
        <dbReference type="ARBA" id="ARBA00031800"/>
    </source>
</evidence>
<dbReference type="RefSeq" id="WP_013712504.1">
    <property type="nucleotide sequence ID" value="NC_015408.1"/>
</dbReference>
<dbReference type="Pfam" id="PF21680">
    <property type="entry name" value="GIDA_C_1st"/>
    <property type="match status" value="1"/>
</dbReference>
<evidence type="ECO:0000256" key="13">
    <source>
        <dbReference type="SAM" id="Coils"/>
    </source>
</evidence>
<dbReference type="NCBIfam" id="TIGR00136">
    <property type="entry name" value="mnmG_gidA"/>
    <property type="match status" value="1"/>
</dbReference>
<keyword evidence="8 12" id="KW-0274">FAD</keyword>
<feature type="domain" description="tRNA uridine 5-carboxymethylaminomethyl modification enzyme C-terminal subdomain" evidence="14">
    <location>
        <begin position="532"/>
        <end position="603"/>
    </location>
</feature>
<comment type="function">
    <text evidence="2 12">NAD-binding protein involved in the addition of a carboxymethylaminomethyl (cmnm) group at the wobble position (U34) of certain tRNAs, forming tRNA-cmnm(5)s(2)U34.</text>
</comment>
<gene>
    <name evidence="12 15" type="primary">gidA</name>
    <name evidence="12" type="synonym">mnmG</name>
    <name evidence="15" type="ordered locus">G5S_0431</name>
</gene>
<dbReference type="InterPro" id="IPR020595">
    <property type="entry name" value="MnmG-rel_CS"/>
</dbReference>
<evidence type="ECO:0000256" key="10">
    <source>
        <dbReference type="ARBA" id="ARBA00025948"/>
    </source>
</evidence>
<sequence>MWTYPVNYDVIVVGAGHAGCEAAYCAAKIGALVLMLTSNLDTIAKLSCNPAVGGIGKGHIVREIDALGGIMAEVTDQTGIQFRILNQTKGPAVRAPRAQVDKQLYHIHMKRLLEKTENLHIMQGTVVSLLDKESCISGVTTKEGVTYLGKTVVLSSGTFMQGLIHIGERNFSGGRLGDPASLGLSDSLRQRGFPLGRLKTGTPPRLLASSIDFSSMEEQPGDPGVGFVHRNEPFVPPLPQISCYITHTTSATKQIIEENLHCSALYGGRIEGVGPRYCPSIEDKIVKFADKERHHIFLEPEGLYTQEIYANGLSTSMPCDIQRQIIHSVRGLEAAVIMRPAYAIEYDYIHGNVIHATLESKIIEGLFLCGQINGTTGYEEAAAQGLIAGINAVNKVLNRSPFIPSRQESYIGVMLDDLTTQVLDEPYRMFTGRAEHRLLLRQDNAGTRLAQYGYDLGLLSKERYEFFQNQKVRLEEEKQRLQKTFKKYENSVVSLAKVLCRPEVSYDALQKIFPEDVQDLGPVLNASLEMEIKYAGYISRQQTLISNLAKSEETAIPEDLDYQAIVGLSLEAKEKFTKFTPRTLGSASRISGISSADIQVLMIALKKHALSS</sequence>
<dbReference type="HAMAP" id="MF_00129">
    <property type="entry name" value="MnmG_GidA"/>
    <property type="match status" value="1"/>
</dbReference>
<evidence type="ECO:0000256" key="9">
    <source>
        <dbReference type="ARBA" id="ARBA00023027"/>
    </source>
</evidence>
<dbReference type="InterPro" id="IPR047001">
    <property type="entry name" value="MnmG_C_subdom"/>
</dbReference>
<evidence type="ECO:0000256" key="6">
    <source>
        <dbReference type="ARBA" id="ARBA00022630"/>
    </source>
</evidence>
<dbReference type="PROSITE" id="PS01281">
    <property type="entry name" value="GIDA_2"/>
    <property type="match status" value="1"/>
</dbReference>
<evidence type="ECO:0000256" key="4">
    <source>
        <dbReference type="ARBA" id="ARBA00020461"/>
    </source>
</evidence>
<feature type="binding site" evidence="12">
    <location>
        <position position="371"/>
    </location>
    <ligand>
        <name>FAD</name>
        <dbReference type="ChEBI" id="CHEBI:57692"/>
    </ligand>
</feature>
<dbReference type="GO" id="GO:0005829">
    <property type="term" value="C:cytosol"/>
    <property type="evidence" value="ECO:0007669"/>
    <property type="project" value="TreeGrafter"/>
</dbReference>
<dbReference type="AlphaFoldDB" id="A0AA34RCX3"/>
<keyword evidence="7 12" id="KW-0819">tRNA processing</keyword>
<comment type="subunit">
    <text evidence="10 12">Homodimer. Heterotetramer of two MnmE and two MnmG subunits.</text>
</comment>
<dbReference type="InterPro" id="IPR040131">
    <property type="entry name" value="MnmG_N"/>
</dbReference>
<dbReference type="PANTHER" id="PTHR11806">
    <property type="entry name" value="GLUCOSE INHIBITED DIVISION PROTEIN A"/>
    <property type="match status" value="1"/>
</dbReference>
<dbReference type="Pfam" id="PF13932">
    <property type="entry name" value="SAM_GIDA_C"/>
    <property type="match status" value="1"/>
</dbReference>
<dbReference type="InterPro" id="IPR026904">
    <property type="entry name" value="MnmG_C"/>
</dbReference>
<feature type="coiled-coil region" evidence="13">
    <location>
        <begin position="464"/>
        <end position="491"/>
    </location>
</feature>
<evidence type="ECO:0000313" key="16">
    <source>
        <dbReference type="Proteomes" id="UP000008305"/>
    </source>
</evidence>
<dbReference type="PANTHER" id="PTHR11806:SF0">
    <property type="entry name" value="PROTEIN MTO1 HOMOLOG, MITOCHONDRIAL"/>
    <property type="match status" value="1"/>
</dbReference>
<dbReference type="PROSITE" id="PS01280">
    <property type="entry name" value="GIDA_1"/>
    <property type="match status" value="1"/>
</dbReference>
<dbReference type="EMBL" id="CP002608">
    <property type="protein sequence ID" value="AEB41426.1"/>
    <property type="molecule type" value="Genomic_DNA"/>
</dbReference>
<keyword evidence="16" id="KW-1185">Reference proteome</keyword>
<name>A0AA34RCX3_CHLPE</name>
<keyword evidence="9 12" id="KW-0520">NAD</keyword>
<dbReference type="GO" id="GO:0030488">
    <property type="term" value="P:tRNA methylation"/>
    <property type="evidence" value="ECO:0007669"/>
    <property type="project" value="TreeGrafter"/>
</dbReference>
<organism evidence="15 16">
    <name type="scientific">Chlamydia pecorum (strain ATCC VR-628 / DSM 29919 / E58)</name>
    <name type="common">Chlamydophila pecorum</name>
    <dbReference type="NCBI Taxonomy" id="331635"/>
    <lineage>
        <taxon>Bacteria</taxon>
        <taxon>Pseudomonadati</taxon>
        <taxon>Chlamydiota</taxon>
        <taxon>Chlamydiia</taxon>
        <taxon>Chlamydiales</taxon>
        <taxon>Chlamydiaceae</taxon>
        <taxon>Chlamydia/Chlamydophila group</taxon>
        <taxon>Chlamydia</taxon>
    </lineage>
</organism>